<gene>
    <name evidence="1" type="ORF">DFQ06_1128</name>
</gene>
<keyword evidence="2" id="KW-1185">Reference proteome</keyword>
<accession>A0A4R8ME99</accession>
<reference evidence="1 2" key="1">
    <citation type="submission" date="2019-03" db="EMBL/GenBank/DDBJ databases">
        <title>Genomic Encyclopedia of Type Strains, Phase III (KMG-III): the genomes of soil and plant-associated and newly described type strains.</title>
        <authorList>
            <person name="Whitman W."/>
        </authorList>
    </citation>
    <scope>NUCLEOTIDE SEQUENCE [LARGE SCALE GENOMIC DNA]</scope>
    <source>
        <strain evidence="1 2">CECT 8301</strain>
    </source>
</reference>
<organism evidence="1 2">
    <name type="scientific">Algibacter lectus</name>
    <dbReference type="NCBI Taxonomy" id="221126"/>
    <lineage>
        <taxon>Bacteria</taxon>
        <taxon>Pseudomonadati</taxon>
        <taxon>Bacteroidota</taxon>
        <taxon>Flavobacteriia</taxon>
        <taxon>Flavobacteriales</taxon>
        <taxon>Flavobacteriaceae</taxon>
        <taxon>Algibacter</taxon>
    </lineage>
</organism>
<name>A0A4R8ME99_9FLAO</name>
<dbReference type="RefSeq" id="WP_074935586.1">
    <property type="nucleotide sequence ID" value="NZ_SORL01000007.1"/>
</dbReference>
<dbReference type="AlphaFoldDB" id="A0A4R8ME99"/>
<comment type="caution">
    <text evidence="1">The sequence shown here is derived from an EMBL/GenBank/DDBJ whole genome shotgun (WGS) entry which is preliminary data.</text>
</comment>
<dbReference type="Proteomes" id="UP000294824">
    <property type="component" value="Unassembled WGS sequence"/>
</dbReference>
<evidence type="ECO:0000313" key="1">
    <source>
        <dbReference type="EMBL" id="TDY64223.1"/>
    </source>
</evidence>
<evidence type="ECO:0000313" key="2">
    <source>
        <dbReference type="Proteomes" id="UP000294824"/>
    </source>
</evidence>
<sequence length="612" mass="70529">MSYTTKEDIKNRMMKKAASLWNIPANEIADSFDPIISLLLSACASELEKLSGDISDSHIRVTERLIQLMTPLSTFDVKPAHTIAYCESLEPKTIITPEHQLYYKKKTTSQRLAQGYKDIFFTPTQNTKLLDARVKHIVTGNKLFTFSDKKSKDLAQMLGNEFDLEAGTLYIGLESEHKNLDLNDVSFYFEYMGVANKDLFYHHLSNATWYLGDQKINTIDGYYNSEELDRITLENILDGNTSKASTLCGEINKYYQKHFVTLKLPNKVEDFPDYPELQNFKNPKNDAFLGSDLLWLKVEFSSIISSKALEQLYCSINAFPVLNRKWNNISYKMKDFIDIIPILSEDPFFDVKSIENANGKTYKLEAENVDEVYKGTYFLRSANVGKLDSRKAKEYIVHLLELLRDESAAFKFFNHEFLQNNLNTLNQTIALIEKKANEVVDSSLHTNYVYLNPFTSSENINVTYWTTNGEEANHIKARKSLEIYKGPNLKTKSSYFLRPVFGGSNSLTMEQRIEAYRRVTLTKNRIVTEEDLKAVCYELYGKNIKHIEVKKGFMTDLSITKGILQCIEIILTPSENQTLKPYEWDYLNENLLSILKKQAVNIFPYKIVIKEL</sequence>
<dbReference type="EMBL" id="SORL01000007">
    <property type="protein sequence ID" value="TDY64223.1"/>
    <property type="molecule type" value="Genomic_DNA"/>
</dbReference>
<proteinExistence type="predicted"/>
<protein>
    <submittedName>
        <fullName evidence="1">Uncharacterized protein</fullName>
    </submittedName>
</protein>